<comment type="subcellular location">
    <subcellularLocation>
        <location evidence="2">Cytoplasm</location>
    </subcellularLocation>
</comment>
<feature type="compositionally biased region" description="Basic and acidic residues" evidence="17">
    <location>
        <begin position="1"/>
        <end position="16"/>
    </location>
</feature>
<dbReference type="SUPFAM" id="SSF46589">
    <property type="entry name" value="tRNA-binding arm"/>
    <property type="match status" value="1"/>
</dbReference>
<keyword evidence="11" id="KW-0067">ATP-binding</keyword>
<accession>A0A382G1B8</accession>
<dbReference type="PROSITE" id="PS50862">
    <property type="entry name" value="AA_TRNA_LIGASE_II"/>
    <property type="match status" value="1"/>
</dbReference>
<comment type="similarity">
    <text evidence="3">Belongs to the class-II aminoacyl-tRNA synthetase family. Phe-tRNA synthetase alpha subunit type 1 subfamily.</text>
</comment>
<organism evidence="19">
    <name type="scientific">marine metagenome</name>
    <dbReference type="NCBI Taxonomy" id="408172"/>
    <lineage>
        <taxon>unclassified sequences</taxon>
        <taxon>metagenomes</taxon>
        <taxon>ecological metagenomes</taxon>
    </lineage>
</organism>
<dbReference type="InterPro" id="IPR010978">
    <property type="entry name" value="tRNA-bd_arm"/>
</dbReference>
<dbReference type="FunFam" id="3.30.930.10:FF:000003">
    <property type="entry name" value="Phenylalanine--tRNA ligase alpha subunit"/>
    <property type="match status" value="1"/>
</dbReference>
<dbReference type="InterPro" id="IPR045864">
    <property type="entry name" value="aa-tRNA-synth_II/BPL/LPL"/>
</dbReference>
<evidence type="ECO:0000256" key="7">
    <source>
        <dbReference type="ARBA" id="ARBA00022490"/>
    </source>
</evidence>
<keyword evidence="13" id="KW-0648">Protein biosynthesis</keyword>
<dbReference type="CDD" id="cd00496">
    <property type="entry name" value="PheRS_alpha_core"/>
    <property type="match status" value="1"/>
</dbReference>
<evidence type="ECO:0000256" key="5">
    <source>
        <dbReference type="ARBA" id="ARBA00012814"/>
    </source>
</evidence>
<dbReference type="EC" id="6.1.1.20" evidence="5"/>
<comment type="subunit">
    <text evidence="4">Tetramer of two alpha and two beta subunits.</text>
</comment>
<evidence type="ECO:0000256" key="10">
    <source>
        <dbReference type="ARBA" id="ARBA00022741"/>
    </source>
</evidence>
<evidence type="ECO:0000256" key="16">
    <source>
        <dbReference type="ARBA" id="ARBA00049255"/>
    </source>
</evidence>
<comment type="catalytic activity">
    <reaction evidence="16">
        <text>tRNA(Phe) + L-phenylalanine + ATP = L-phenylalanyl-tRNA(Phe) + AMP + diphosphate + H(+)</text>
        <dbReference type="Rhea" id="RHEA:19413"/>
        <dbReference type="Rhea" id="RHEA-COMP:9668"/>
        <dbReference type="Rhea" id="RHEA-COMP:9699"/>
        <dbReference type="ChEBI" id="CHEBI:15378"/>
        <dbReference type="ChEBI" id="CHEBI:30616"/>
        <dbReference type="ChEBI" id="CHEBI:33019"/>
        <dbReference type="ChEBI" id="CHEBI:58095"/>
        <dbReference type="ChEBI" id="CHEBI:78442"/>
        <dbReference type="ChEBI" id="CHEBI:78531"/>
        <dbReference type="ChEBI" id="CHEBI:456215"/>
        <dbReference type="EC" id="6.1.1.20"/>
    </reaction>
</comment>
<evidence type="ECO:0000256" key="15">
    <source>
        <dbReference type="ARBA" id="ARBA00030612"/>
    </source>
</evidence>
<name>A0A382G1B8_9ZZZZ</name>
<dbReference type="Pfam" id="PF02912">
    <property type="entry name" value="Phe_tRNA-synt_N"/>
    <property type="match status" value="1"/>
</dbReference>
<dbReference type="GO" id="GO:0046872">
    <property type="term" value="F:metal ion binding"/>
    <property type="evidence" value="ECO:0007669"/>
    <property type="project" value="UniProtKB-KW"/>
</dbReference>
<sequence>MIETIDKHRQDFDSRIRSTSTSEPLKQLRIDFLGKKGCVQALMKELRQATPEEKRQRGKLINNFKQYVENQLKDKEEELGKFPKRRPSKSETFDTTLPGRREISGTLHPITQVMEEIKSIFLGLGFQVEEGPEIETDYYNFEALNIPKDHPARDMQDTFYVEGEAVLRTHTSPVQIHVMEDREPPLRIIAPGKVYRCDSDVSHTPMFHQIEGLMVDENVSFSHLKGIMSIFLQEVFGEDTKVRFRPSFFPFTCPSAEVDIQCVICSGKGCRVCSQTGWVEIFGAGMVDPAVFKFVNYDSEKWTGFAFGLGIERIAMLKYGINDIRLFFENDLRFLKQF</sequence>
<evidence type="ECO:0000256" key="1">
    <source>
        <dbReference type="ARBA" id="ARBA00001946"/>
    </source>
</evidence>
<dbReference type="InterPro" id="IPR004529">
    <property type="entry name" value="Phe-tRNA-synth_IIc_asu"/>
</dbReference>
<feature type="region of interest" description="Disordered" evidence="17">
    <location>
        <begin position="1"/>
        <end position="20"/>
    </location>
</feature>
<dbReference type="SUPFAM" id="SSF55681">
    <property type="entry name" value="Class II aaRS and biotin synthetases"/>
    <property type="match status" value="1"/>
</dbReference>
<dbReference type="GO" id="GO:0000049">
    <property type="term" value="F:tRNA binding"/>
    <property type="evidence" value="ECO:0007669"/>
    <property type="project" value="InterPro"/>
</dbReference>
<gene>
    <name evidence="19" type="ORF">METZ01_LOCUS221942</name>
</gene>
<dbReference type="InterPro" id="IPR004188">
    <property type="entry name" value="Phe-tRNA_ligase_II_N"/>
</dbReference>
<evidence type="ECO:0000256" key="11">
    <source>
        <dbReference type="ARBA" id="ARBA00022840"/>
    </source>
</evidence>
<evidence type="ECO:0000256" key="6">
    <source>
        <dbReference type="ARBA" id="ARBA00015409"/>
    </source>
</evidence>
<dbReference type="PANTHER" id="PTHR11538:SF41">
    <property type="entry name" value="PHENYLALANINE--TRNA LIGASE, MITOCHONDRIAL"/>
    <property type="match status" value="1"/>
</dbReference>
<evidence type="ECO:0000256" key="8">
    <source>
        <dbReference type="ARBA" id="ARBA00022598"/>
    </source>
</evidence>
<evidence type="ECO:0000256" key="14">
    <source>
        <dbReference type="ARBA" id="ARBA00023146"/>
    </source>
</evidence>
<dbReference type="AlphaFoldDB" id="A0A382G1B8"/>
<dbReference type="PANTHER" id="PTHR11538">
    <property type="entry name" value="PHENYLALANYL-TRNA SYNTHETASE"/>
    <property type="match status" value="1"/>
</dbReference>
<dbReference type="GO" id="GO:0004826">
    <property type="term" value="F:phenylalanine-tRNA ligase activity"/>
    <property type="evidence" value="ECO:0007669"/>
    <property type="project" value="UniProtKB-EC"/>
</dbReference>
<evidence type="ECO:0000256" key="12">
    <source>
        <dbReference type="ARBA" id="ARBA00022842"/>
    </source>
</evidence>
<evidence type="ECO:0000256" key="2">
    <source>
        <dbReference type="ARBA" id="ARBA00004496"/>
    </source>
</evidence>
<evidence type="ECO:0000256" key="13">
    <source>
        <dbReference type="ARBA" id="ARBA00022917"/>
    </source>
</evidence>
<keyword evidence="10" id="KW-0547">Nucleotide-binding</keyword>
<dbReference type="InterPro" id="IPR002319">
    <property type="entry name" value="Phenylalanyl-tRNA_Synthase"/>
</dbReference>
<dbReference type="Pfam" id="PF01409">
    <property type="entry name" value="tRNA-synt_2d"/>
    <property type="match status" value="1"/>
</dbReference>
<evidence type="ECO:0000256" key="9">
    <source>
        <dbReference type="ARBA" id="ARBA00022723"/>
    </source>
</evidence>
<keyword evidence="7" id="KW-0963">Cytoplasm</keyword>
<keyword evidence="14" id="KW-0030">Aminoacyl-tRNA synthetase</keyword>
<keyword evidence="8" id="KW-0436">Ligase</keyword>
<proteinExistence type="inferred from homology"/>
<reference evidence="19" key="1">
    <citation type="submission" date="2018-05" db="EMBL/GenBank/DDBJ databases">
        <authorList>
            <person name="Lanie J.A."/>
            <person name="Ng W.-L."/>
            <person name="Kazmierczak K.M."/>
            <person name="Andrzejewski T.M."/>
            <person name="Davidsen T.M."/>
            <person name="Wayne K.J."/>
            <person name="Tettelin H."/>
            <person name="Glass J.I."/>
            <person name="Rusch D."/>
            <person name="Podicherti R."/>
            <person name="Tsui H.-C.T."/>
            <person name="Winkler M.E."/>
        </authorList>
    </citation>
    <scope>NUCLEOTIDE SEQUENCE</scope>
</reference>
<evidence type="ECO:0000256" key="4">
    <source>
        <dbReference type="ARBA" id="ARBA00011209"/>
    </source>
</evidence>
<keyword evidence="9" id="KW-0479">Metal-binding</keyword>
<dbReference type="InterPro" id="IPR006195">
    <property type="entry name" value="aa-tRNA-synth_II"/>
</dbReference>
<dbReference type="EMBL" id="UINC01053045">
    <property type="protein sequence ID" value="SVB69088.1"/>
    <property type="molecule type" value="Genomic_DNA"/>
</dbReference>
<dbReference type="Gene3D" id="3.30.930.10">
    <property type="entry name" value="Bira Bifunctional Protein, Domain 2"/>
    <property type="match status" value="1"/>
</dbReference>
<feature type="region of interest" description="Disordered" evidence="17">
    <location>
        <begin position="81"/>
        <end position="102"/>
    </location>
</feature>
<comment type="cofactor">
    <cofactor evidence="1">
        <name>Mg(2+)</name>
        <dbReference type="ChEBI" id="CHEBI:18420"/>
    </cofactor>
</comment>
<dbReference type="NCBIfam" id="TIGR00468">
    <property type="entry name" value="pheS"/>
    <property type="match status" value="1"/>
</dbReference>
<dbReference type="HAMAP" id="MF_00281">
    <property type="entry name" value="Phe_tRNA_synth_alpha1"/>
    <property type="match status" value="1"/>
</dbReference>
<dbReference type="InterPro" id="IPR022911">
    <property type="entry name" value="Phe_tRNA_ligase_alpha1_bac"/>
</dbReference>
<protein>
    <recommendedName>
        <fullName evidence="6">Phenylalanine--tRNA ligase alpha subunit</fullName>
        <ecNumber evidence="5">6.1.1.20</ecNumber>
    </recommendedName>
    <alternativeName>
        <fullName evidence="15">Phenylalanyl-tRNA synthetase alpha subunit</fullName>
    </alternativeName>
</protein>
<keyword evidence="12" id="KW-0460">Magnesium</keyword>
<dbReference type="GO" id="GO:0005737">
    <property type="term" value="C:cytoplasm"/>
    <property type="evidence" value="ECO:0007669"/>
    <property type="project" value="UniProtKB-SubCell"/>
</dbReference>
<dbReference type="GO" id="GO:0006432">
    <property type="term" value="P:phenylalanyl-tRNA aminoacylation"/>
    <property type="evidence" value="ECO:0007669"/>
    <property type="project" value="InterPro"/>
</dbReference>
<evidence type="ECO:0000256" key="3">
    <source>
        <dbReference type="ARBA" id="ARBA00010207"/>
    </source>
</evidence>
<evidence type="ECO:0000259" key="18">
    <source>
        <dbReference type="PROSITE" id="PS50862"/>
    </source>
</evidence>
<evidence type="ECO:0000313" key="19">
    <source>
        <dbReference type="EMBL" id="SVB69088.1"/>
    </source>
</evidence>
<evidence type="ECO:0000256" key="17">
    <source>
        <dbReference type="SAM" id="MobiDB-lite"/>
    </source>
</evidence>
<feature type="domain" description="Aminoacyl-transfer RNA synthetases class-II family profile" evidence="18">
    <location>
        <begin position="111"/>
        <end position="329"/>
    </location>
</feature>
<dbReference type="GO" id="GO:0005524">
    <property type="term" value="F:ATP binding"/>
    <property type="evidence" value="ECO:0007669"/>
    <property type="project" value="UniProtKB-KW"/>
</dbReference>